<dbReference type="RefSeq" id="WP_035014597.1">
    <property type="nucleotide sequence ID" value="NZ_ARZY01000017.1"/>
</dbReference>
<dbReference type="OrthoDB" id="5297568at2"/>
<dbReference type="InterPro" id="IPR036768">
    <property type="entry name" value="PolIII_chi_sf"/>
</dbReference>
<dbReference type="AlphaFoldDB" id="W7QDE1"/>
<organism evidence="1 2">
    <name type="scientific">Catenovulum agarivorans DS-2</name>
    <dbReference type="NCBI Taxonomy" id="1328313"/>
    <lineage>
        <taxon>Bacteria</taxon>
        <taxon>Pseudomonadati</taxon>
        <taxon>Pseudomonadota</taxon>
        <taxon>Gammaproteobacteria</taxon>
        <taxon>Alteromonadales</taxon>
        <taxon>Alteromonadaceae</taxon>
        <taxon>Catenovulum</taxon>
    </lineage>
</organism>
<dbReference type="STRING" id="1328313.DS2_09902"/>
<dbReference type="PATRIC" id="fig|1328313.3.peg.2027"/>
<dbReference type="EMBL" id="ARZY01000017">
    <property type="protein sequence ID" value="EWH09931.1"/>
    <property type="molecule type" value="Genomic_DNA"/>
</dbReference>
<evidence type="ECO:0000313" key="1">
    <source>
        <dbReference type="EMBL" id="EWH09931.1"/>
    </source>
</evidence>
<accession>W7QDE1</accession>
<comment type="caution">
    <text evidence="1">The sequence shown here is derived from an EMBL/GenBank/DDBJ whole genome shotgun (WGS) entry which is preliminary data.</text>
</comment>
<gene>
    <name evidence="1" type="ORF">DS2_09902</name>
</gene>
<protein>
    <submittedName>
        <fullName evidence="1">DNA polymerase III chi subunit, HolC</fullName>
    </submittedName>
</protein>
<dbReference type="InterPro" id="IPR007459">
    <property type="entry name" value="DNA_pol3_chi"/>
</dbReference>
<reference evidence="1 2" key="1">
    <citation type="journal article" date="2014" name="Genome Announc.">
        <title>Draft Genome Sequence of the Agar-Degrading Bacterium Catenovulum sp. Strain DS-2, Isolated from Intestines of Haliotis diversicolor.</title>
        <authorList>
            <person name="Shan D."/>
            <person name="Li X."/>
            <person name="Gu Z."/>
            <person name="Wei G."/>
            <person name="Gao Z."/>
            <person name="Shao Z."/>
        </authorList>
    </citation>
    <scope>NUCLEOTIDE SEQUENCE [LARGE SCALE GENOMIC DNA]</scope>
    <source>
        <strain evidence="1 2">DS-2</strain>
    </source>
</reference>
<dbReference type="GO" id="GO:0006260">
    <property type="term" value="P:DNA replication"/>
    <property type="evidence" value="ECO:0007669"/>
    <property type="project" value="InterPro"/>
</dbReference>
<dbReference type="Pfam" id="PF04364">
    <property type="entry name" value="DNA_pol3_chi"/>
    <property type="match status" value="1"/>
</dbReference>
<dbReference type="GO" id="GO:0003887">
    <property type="term" value="F:DNA-directed DNA polymerase activity"/>
    <property type="evidence" value="ECO:0007669"/>
    <property type="project" value="InterPro"/>
</dbReference>
<dbReference type="GO" id="GO:0032298">
    <property type="term" value="P:positive regulation of DNA-templated DNA replication initiation"/>
    <property type="evidence" value="ECO:0007669"/>
    <property type="project" value="TreeGrafter"/>
</dbReference>
<dbReference type="Gene3D" id="3.40.50.10110">
    <property type="entry name" value="DNA polymerase III subunit chi"/>
    <property type="match status" value="1"/>
</dbReference>
<evidence type="ECO:0000313" key="2">
    <source>
        <dbReference type="Proteomes" id="UP000019276"/>
    </source>
</evidence>
<proteinExistence type="predicted"/>
<name>W7QDE1_9ALTE</name>
<sequence>MTQVTFYIVEQQPDVNVSAVVHYACELASQHYRQNNRVFIFADNQQQAEQIDEYLWQFDPNKFVPHNLFGEGPKYGSPVEISWQPPRGRKDVLINISQQMPVFAKQFKHVCDFVPAEEAEKVQARERYKHYRAAGFALATTPATTN</sequence>
<dbReference type="SUPFAM" id="SSF102400">
    <property type="entry name" value="DNA polymerase III chi subunit"/>
    <property type="match status" value="1"/>
</dbReference>
<dbReference type="eggNOG" id="COG2927">
    <property type="taxonomic scope" value="Bacteria"/>
</dbReference>
<dbReference type="PANTHER" id="PTHR38767">
    <property type="entry name" value="DNA POLYMERASE III SUBUNIT CHI"/>
    <property type="match status" value="1"/>
</dbReference>
<dbReference type="GO" id="GO:0003677">
    <property type="term" value="F:DNA binding"/>
    <property type="evidence" value="ECO:0007669"/>
    <property type="project" value="InterPro"/>
</dbReference>
<dbReference type="PANTHER" id="PTHR38767:SF1">
    <property type="entry name" value="DNA POLYMERASE III SUBUNIT CHI"/>
    <property type="match status" value="1"/>
</dbReference>
<keyword evidence="2" id="KW-1185">Reference proteome</keyword>
<dbReference type="Proteomes" id="UP000019276">
    <property type="component" value="Unassembled WGS sequence"/>
</dbReference>